<dbReference type="PANTHER" id="PTHR43546">
    <property type="entry name" value="UPF0173 METAL-DEPENDENT HYDROLASE MJ1163-RELATED"/>
    <property type="match status" value="1"/>
</dbReference>
<proteinExistence type="predicted"/>
<comment type="caution">
    <text evidence="2">The sequence shown here is derived from an EMBL/GenBank/DDBJ whole genome shotgun (WGS) entry which is preliminary data.</text>
</comment>
<dbReference type="InterPro" id="IPR001279">
    <property type="entry name" value="Metallo-B-lactamas"/>
</dbReference>
<dbReference type="SUPFAM" id="SSF56281">
    <property type="entry name" value="Metallo-hydrolase/oxidoreductase"/>
    <property type="match status" value="1"/>
</dbReference>
<evidence type="ECO:0000313" key="3">
    <source>
        <dbReference type="Proteomes" id="UP000285961"/>
    </source>
</evidence>
<dbReference type="Proteomes" id="UP000285961">
    <property type="component" value="Unassembled WGS sequence"/>
</dbReference>
<dbReference type="Gene3D" id="3.60.15.10">
    <property type="entry name" value="Ribonuclease Z/Hydroxyacylglutathione hydrolase-like"/>
    <property type="match status" value="1"/>
</dbReference>
<accession>A0A419ENJ5</accession>
<evidence type="ECO:0000313" key="2">
    <source>
        <dbReference type="EMBL" id="RJP64296.1"/>
    </source>
</evidence>
<dbReference type="Pfam" id="PF12706">
    <property type="entry name" value="Lactamase_B_2"/>
    <property type="match status" value="1"/>
</dbReference>
<dbReference type="AlphaFoldDB" id="A0A419ENJ5"/>
<keyword evidence="2" id="KW-0378">Hydrolase</keyword>
<protein>
    <submittedName>
        <fullName evidence="2">MBL fold metallo-hydrolase</fullName>
    </submittedName>
</protein>
<organism evidence="2 3">
    <name type="scientific">Candidatus Abyssobacteria bacterium SURF_17</name>
    <dbReference type="NCBI Taxonomy" id="2093361"/>
    <lineage>
        <taxon>Bacteria</taxon>
        <taxon>Pseudomonadati</taxon>
        <taxon>Candidatus Hydrogenedentota</taxon>
        <taxon>Candidatus Abyssobacteria</taxon>
    </lineage>
</organism>
<sequence length="282" mass="31216">MAETKESSVVASRVLRKERTQMPKGNTARKKHVTPLKITEVGHSTMLIEMAGVKILTDPWFTDPILGIVTHPHSIGMRLEDLPELDAILISHGHFDHCDLKAMAQMDKSTAVIVPEEKTAARIRKLGYSEITVLTKWESRLVSRVCVTALPAGHLAPECTYVISSGDSAVFFGGDTRYIKEFRRIGETFDLTVALLPVNGLSFPLIGKVVMDAVDAAEAAVQLKTRVAIPIHYNISLTVPFLKRLFDGRVTGTAELFAAELKRRNRYVKVVVLNPGESWENT</sequence>
<dbReference type="PANTHER" id="PTHR43546:SF8">
    <property type="entry name" value="METALLO-BETA-LACTAMASE DOMAIN-CONTAINING PROTEIN"/>
    <property type="match status" value="1"/>
</dbReference>
<reference evidence="2 3" key="1">
    <citation type="journal article" date="2017" name="ISME J.">
        <title>Energy and carbon metabolisms in a deep terrestrial subsurface fluid microbial community.</title>
        <authorList>
            <person name="Momper L."/>
            <person name="Jungbluth S.P."/>
            <person name="Lee M.D."/>
            <person name="Amend J.P."/>
        </authorList>
    </citation>
    <scope>NUCLEOTIDE SEQUENCE [LARGE SCALE GENOMIC DNA]</scope>
    <source>
        <strain evidence="2">SURF_17</strain>
    </source>
</reference>
<evidence type="ECO:0000259" key="1">
    <source>
        <dbReference type="Pfam" id="PF12706"/>
    </source>
</evidence>
<gene>
    <name evidence="2" type="ORF">C4532_19570</name>
</gene>
<dbReference type="GO" id="GO:0016787">
    <property type="term" value="F:hydrolase activity"/>
    <property type="evidence" value="ECO:0007669"/>
    <property type="project" value="UniProtKB-KW"/>
</dbReference>
<dbReference type="InterPro" id="IPR036866">
    <property type="entry name" value="RibonucZ/Hydroxyglut_hydro"/>
</dbReference>
<name>A0A419ENJ5_9BACT</name>
<feature type="domain" description="Metallo-beta-lactamase" evidence="1">
    <location>
        <begin position="55"/>
        <end position="233"/>
    </location>
</feature>
<dbReference type="EMBL" id="QZKI01000142">
    <property type="protein sequence ID" value="RJP64296.1"/>
    <property type="molecule type" value="Genomic_DNA"/>
</dbReference>
<dbReference type="InterPro" id="IPR050114">
    <property type="entry name" value="UPF0173_UPF0282_UlaG_hydrolase"/>
</dbReference>